<name>A0A1R4HCV6_9GAMM</name>
<accession>A0A1R4HCV6</accession>
<gene>
    <name evidence="1" type="ORF">CRENPOLYSF1_50093</name>
</gene>
<proteinExistence type="predicted"/>
<evidence type="ECO:0000313" key="2">
    <source>
        <dbReference type="Proteomes" id="UP000195667"/>
    </source>
</evidence>
<protein>
    <submittedName>
        <fullName evidence="1">Putative Prevent-host-death family protein</fullName>
    </submittedName>
</protein>
<organism evidence="1 2">
    <name type="scientific">Crenothrix polyspora</name>
    <dbReference type="NCBI Taxonomy" id="360316"/>
    <lineage>
        <taxon>Bacteria</taxon>
        <taxon>Pseudomonadati</taxon>
        <taxon>Pseudomonadota</taxon>
        <taxon>Gammaproteobacteria</taxon>
        <taxon>Methylococcales</taxon>
        <taxon>Crenotrichaceae</taxon>
        <taxon>Crenothrix</taxon>
    </lineage>
</organism>
<dbReference type="EMBL" id="FUKI01000126">
    <property type="protein sequence ID" value="SJM94047.1"/>
    <property type="molecule type" value="Genomic_DNA"/>
</dbReference>
<sequence length="111" mass="12922">MVAFKLFKLFHARPLASREVQNNFGQVTNTVLRGEGVVVTQYNKPTLMILLYEVGLEAMRLYRAEQMIHFMKSITTNDEAESLTLEDINRLVHELRPFCFYFHSNLTKAPQ</sequence>
<reference evidence="2" key="1">
    <citation type="submission" date="2017-02" db="EMBL/GenBank/DDBJ databases">
        <authorList>
            <person name="Daims H."/>
        </authorList>
    </citation>
    <scope>NUCLEOTIDE SEQUENCE [LARGE SCALE GENOMIC DNA]</scope>
</reference>
<evidence type="ECO:0000313" key="1">
    <source>
        <dbReference type="EMBL" id="SJM94047.1"/>
    </source>
</evidence>
<keyword evidence="2" id="KW-1185">Reference proteome</keyword>
<dbReference type="Proteomes" id="UP000195667">
    <property type="component" value="Unassembled WGS sequence"/>
</dbReference>
<dbReference type="AlphaFoldDB" id="A0A1R4HCV6"/>